<dbReference type="AlphaFoldDB" id="M1PPP3"/>
<evidence type="ECO:0000313" key="1">
    <source>
        <dbReference type="EMBL" id="AGF93080.1"/>
    </source>
</evidence>
<gene>
    <name evidence="1" type="ORF">FLSS-9_0012</name>
</gene>
<dbReference type="NCBIfam" id="TIGR04076">
    <property type="entry name" value="TIGR04076 family protein"/>
    <property type="match status" value="1"/>
</dbReference>
<dbReference type="InterPro" id="IPR023811">
    <property type="entry name" value="CHP04076"/>
</dbReference>
<evidence type="ECO:0008006" key="2">
    <source>
        <dbReference type="Google" id="ProtNLM"/>
    </source>
</evidence>
<accession>M1PPP3</accession>
<protein>
    <recommendedName>
        <fullName evidence="2">TIGR04076 family protein</fullName>
    </recommendedName>
</protein>
<proteinExistence type="predicted"/>
<sequence length="109" mass="12245">MGKYRLRIKVEEIEGDCHVHEEGEEFLVESDGQTIRPVGTEKICLYALNGVSSVLPAMTKELSEDDWMAKEERLLQCMDPGPEREGSGTAYLKIKRERVDSVEGSVEGE</sequence>
<reference evidence="1" key="1">
    <citation type="journal article" date="2013" name="Syst. Appl. Microbiol.">
        <title>New insights into the archaeal diversity of a hypersaline microbial mat obtained by a metagenomic approach.</title>
        <authorList>
            <person name="Lopez-Lopez A."/>
            <person name="Richter M."/>
            <person name="Pena A."/>
            <person name="Tamames J."/>
            <person name="Rossello-Mora R."/>
        </authorList>
    </citation>
    <scope>NUCLEOTIDE SEQUENCE</scope>
</reference>
<organism evidence="1">
    <name type="scientific">uncultured organism</name>
    <dbReference type="NCBI Taxonomy" id="155900"/>
    <lineage>
        <taxon>unclassified sequences</taxon>
        <taxon>environmental samples</taxon>
    </lineage>
</organism>
<dbReference type="EMBL" id="JX684081">
    <property type="protein sequence ID" value="AGF93080.1"/>
    <property type="molecule type" value="Genomic_DNA"/>
</dbReference>
<name>M1PPP3_9ZZZZ</name>